<feature type="region of interest" description="Disordered" evidence="1">
    <location>
        <begin position="178"/>
        <end position="250"/>
    </location>
</feature>
<reference evidence="2 3" key="1">
    <citation type="journal article" date="2023" name="G3 (Bethesda)">
        <title>A high-quality reference genome for the fission yeast Schizosaccharomyces osmophilus.</title>
        <authorList>
            <person name="Jia G.S."/>
            <person name="Zhang W.C."/>
            <person name="Liang Y."/>
            <person name="Liu X.H."/>
            <person name="Rhind N."/>
            <person name="Pidoux A."/>
            <person name="Brysch-Herzberg M."/>
            <person name="Du L.L."/>
        </authorList>
    </citation>
    <scope>NUCLEOTIDE SEQUENCE [LARGE SCALE GENOMIC DNA]</scope>
    <source>
        <strain evidence="2 3">CBS 15793</strain>
    </source>
</reference>
<sequence length="250" mass="28500">MKYFVALRDSKDEPLVLISNFEDDSLVTISVMSSESKFVLQDKNQEFRKLQSNRPVESLTPPIIEKLLSGVSNPKFKLQPVLLEDLCRIYILIVDPFPLRIAWFELAKQALDPKTLFSSFWECSSVIQDVALARLAHQEEEMIQVVQHARDLEAEFLMRERLLLLKFQELIRDAKKKESGDQSGSSIEEEYNEDLKPSSVSFIPTVKEESPSIHSPSPTNSLGSQRTASEEYETHETEKTSGESSETESE</sequence>
<organism evidence="2 3">
    <name type="scientific">Schizosaccharomyces osmophilus</name>
    <dbReference type="NCBI Taxonomy" id="2545709"/>
    <lineage>
        <taxon>Eukaryota</taxon>
        <taxon>Fungi</taxon>
        <taxon>Dikarya</taxon>
        <taxon>Ascomycota</taxon>
        <taxon>Taphrinomycotina</taxon>
        <taxon>Schizosaccharomycetes</taxon>
        <taxon>Schizosaccharomycetales</taxon>
        <taxon>Schizosaccharomycetaceae</taxon>
        <taxon>Schizosaccharomyces</taxon>
    </lineage>
</organism>
<accession>A0AAE9W836</accession>
<dbReference type="Proteomes" id="UP001212411">
    <property type="component" value="Chromosome 1"/>
</dbReference>
<name>A0AAE9W836_9SCHI</name>
<gene>
    <name evidence="2" type="primary">xrc4</name>
    <name evidence="2" type="ORF">SOMG_00792</name>
</gene>
<dbReference type="RefSeq" id="XP_056035338.1">
    <property type="nucleotide sequence ID" value="XM_056179586.1"/>
</dbReference>
<dbReference type="KEGG" id="som:SOMG_00792"/>
<feature type="compositionally biased region" description="Basic and acidic residues" evidence="1">
    <location>
        <begin position="228"/>
        <end position="241"/>
    </location>
</feature>
<proteinExistence type="predicted"/>
<protein>
    <submittedName>
        <fullName evidence="2">XRCC4 nonhomologous end joining factor Xrc4</fullName>
    </submittedName>
</protein>
<dbReference type="GeneID" id="80874275"/>
<feature type="compositionally biased region" description="Polar residues" evidence="1">
    <location>
        <begin position="212"/>
        <end position="227"/>
    </location>
</feature>
<evidence type="ECO:0000256" key="1">
    <source>
        <dbReference type="SAM" id="MobiDB-lite"/>
    </source>
</evidence>
<evidence type="ECO:0000313" key="2">
    <source>
        <dbReference type="EMBL" id="WBW71095.1"/>
    </source>
</evidence>
<keyword evidence="3" id="KW-1185">Reference proteome</keyword>
<dbReference type="EMBL" id="CP115611">
    <property type="protein sequence ID" value="WBW71095.1"/>
    <property type="molecule type" value="Genomic_DNA"/>
</dbReference>
<dbReference type="AlphaFoldDB" id="A0AAE9W836"/>
<evidence type="ECO:0000313" key="3">
    <source>
        <dbReference type="Proteomes" id="UP001212411"/>
    </source>
</evidence>